<dbReference type="GO" id="GO:0016020">
    <property type="term" value="C:membrane"/>
    <property type="evidence" value="ECO:0007669"/>
    <property type="project" value="UniProtKB-SubCell"/>
</dbReference>
<comment type="similarity">
    <text evidence="5">Belongs to the anthrone oxygenase family.</text>
</comment>
<evidence type="ECO:0000256" key="5">
    <source>
        <dbReference type="ARBA" id="ARBA00034313"/>
    </source>
</evidence>
<dbReference type="OrthoDB" id="5954308at2759"/>
<dbReference type="PANTHER" id="PTHR35042">
    <property type="entry name" value="ANTHRONE OXYGENASE ENCC"/>
    <property type="match status" value="1"/>
</dbReference>
<comment type="subcellular location">
    <subcellularLocation>
        <location evidence="1">Membrane</location>
        <topology evidence="1">Multi-pass membrane protein</topology>
    </subcellularLocation>
</comment>
<accession>A0A1L7XRW4</accession>
<dbReference type="PANTHER" id="PTHR35042:SF1">
    <property type="entry name" value="DUF1772-DOMAIN-CONTAINING PROTEIN"/>
    <property type="match status" value="1"/>
</dbReference>
<dbReference type="Proteomes" id="UP000184330">
    <property type="component" value="Unassembled WGS sequence"/>
</dbReference>
<evidence type="ECO:0000256" key="4">
    <source>
        <dbReference type="ARBA" id="ARBA00023136"/>
    </source>
</evidence>
<proteinExistence type="inferred from homology"/>
<name>A0A1L7XRW4_9HELO</name>
<keyword evidence="2" id="KW-0812">Transmembrane</keyword>
<evidence type="ECO:0000313" key="8">
    <source>
        <dbReference type="Proteomes" id="UP000184330"/>
    </source>
</evidence>
<feature type="compositionally biased region" description="Basic and acidic residues" evidence="6">
    <location>
        <begin position="130"/>
        <end position="150"/>
    </location>
</feature>
<evidence type="ECO:0000313" key="7">
    <source>
        <dbReference type="EMBL" id="CZR67783.1"/>
    </source>
</evidence>
<keyword evidence="4" id="KW-0472">Membrane</keyword>
<dbReference type="EMBL" id="FJOG01000047">
    <property type="protein sequence ID" value="CZR67783.1"/>
    <property type="molecule type" value="Genomic_DNA"/>
</dbReference>
<evidence type="ECO:0000256" key="2">
    <source>
        <dbReference type="ARBA" id="ARBA00022692"/>
    </source>
</evidence>
<keyword evidence="8" id="KW-1185">Reference proteome</keyword>
<protein>
    <submittedName>
        <fullName evidence="7">Uncharacterized protein</fullName>
    </submittedName>
</protein>
<evidence type="ECO:0000256" key="6">
    <source>
        <dbReference type="SAM" id="MobiDB-lite"/>
    </source>
</evidence>
<feature type="compositionally biased region" description="Basic and acidic residues" evidence="6">
    <location>
        <begin position="174"/>
        <end position="184"/>
    </location>
</feature>
<dbReference type="AlphaFoldDB" id="A0A1L7XRW4"/>
<sequence length="219" mass="23005">MPSSTTTIILQTLSISTSFIAAGGTASLSLFDIPILKSQPDGGRPLPPLHPLALQPRLPQLSPSRSLSSAGFAYLAFTSLDPGQSISQLLRVLSNSGKVNGYLAAAALSMSIGPFTRLGMIPTNSELIEINEKRDGKRSERSARDGREGKGTATSSVNGEGEGAEFTDLSGPQERTEKEITAEDNERVNRLLEKFEGLNATRAVLIGAGGLVGLVTALL</sequence>
<feature type="region of interest" description="Disordered" evidence="6">
    <location>
        <begin position="129"/>
        <end position="184"/>
    </location>
</feature>
<dbReference type="InterPro" id="IPR013901">
    <property type="entry name" value="Anthrone_oxy"/>
</dbReference>
<evidence type="ECO:0000256" key="1">
    <source>
        <dbReference type="ARBA" id="ARBA00004141"/>
    </source>
</evidence>
<keyword evidence="3" id="KW-1133">Transmembrane helix</keyword>
<dbReference type="Pfam" id="PF08592">
    <property type="entry name" value="Anthrone_oxy"/>
    <property type="match status" value="1"/>
</dbReference>
<reference evidence="7 8" key="1">
    <citation type="submission" date="2016-03" db="EMBL/GenBank/DDBJ databases">
        <authorList>
            <person name="Ploux O."/>
        </authorList>
    </citation>
    <scope>NUCLEOTIDE SEQUENCE [LARGE SCALE GENOMIC DNA]</scope>
    <source>
        <strain evidence="7 8">UAMH 11012</strain>
    </source>
</reference>
<evidence type="ECO:0000256" key="3">
    <source>
        <dbReference type="ARBA" id="ARBA00022989"/>
    </source>
</evidence>
<organism evidence="7 8">
    <name type="scientific">Phialocephala subalpina</name>
    <dbReference type="NCBI Taxonomy" id="576137"/>
    <lineage>
        <taxon>Eukaryota</taxon>
        <taxon>Fungi</taxon>
        <taxon>Dikarya</taxon>
        <taxon>Ascomycota</taxon>
        <taxon>Pezizomycotina</taxon>
        <taxon>Leotiomycetes</taxon>
        <taxon>Helotiales</taxon>
        <taxon>Mollisiaceae</taxon>
        <taxon>Phialocephala</taxon>
        <taxon>Phialocephala fortinii species complex</taxon>
    </lineage>
</organism>
<gene>
    <name evidence="7" type="ORF">PAC_17682</name>
</gene>